<name>A0A6A6DK70_9PEZI</name>
<dbReference type="Proteomes" id="UP000800200">
    <property type="component" value="Unassembled WGS sequence"/>
</dbReference>
<sequence>MRIPIVVGSAKAFGVSIILSAACLGTRSGGRKEHFTPTVESSTAASFSSLIGPRSQRLFVADHLMSPKL</sequence>
<protein>
    <submittedName>
        <fullName evidence="1">Uncharacterized protein</fullName>
    </submittedName>
</protein>
<dbReference type="PROSITE" id="PS51257">
    <property type="entry name" value="PROKAR_LIPOPROTEIN"/>
    <property type="match status" value="1"/>
</dbReference>
<dbReference type="EMBL" id="ML994667">
    <property type="protein sequence ID" value="KAF2179333.1"/>
    <property type="molecule type" value="Genomic_DNA"/>
</dbReference>
<keyword evidence="2" id="KW-1185">Reference proteome</keyword>
<evidence type="ECO:0000313" key="2">
    <source>
        <dbReference type="Proteomes" id="UP000800200"/>
    </source>
</evidence>
<proteinExistence type="predicted"/>
<gene>
    <name evidence="1" type="ORF">K469DRAFT_716334</name>
</gene>
<evidence type="ECO:0000313" key="1">
    <source>
        <dbReference type="EMBL" id="KAF2179333.1"/>
    </source>
</evidence>
<organism evidence="1 2">
    <name type="scientific">Zopfia rhizophila CBS 207.26</name>
    <dbReference type="NCBI Taxonomy" id="1314779"/>
    <lineage>
        <taxon>Eukaryota</taxon>
        <taxon>Fungi</taxon>
        <taxon>Dikarya</taxon>
        <taxon>Ascomycota</taxon>
        <taxon>Pezizomycotina</taxon>
        <taxon>Dothideomycetes</taxon>
        <taxon>Dothideomycetes incertae sedis</taxon>
        <taxon>Zopfiaceae</taxon>
        <taxon>Zopfia</taxon>
    </lineage>
</organism>
<reference evidence="1" key="1">
    <citation type="journal article" date="2020" name="Stud. Mycol.">
        <title>101 Dothideomycetes genomes: a test case for predicting lifestyles and emergence of pathogens.</title>
        <authorList>
            <person name="Haridas S."/>
            <person name="Albert R."/>
            <person name="Binder M."/>
            <person name="Bloem J."/>
            <person name="Labutti K."/>
            <person name="Salamov A."/>
            <person name="Andreopoulos B."/>
            <person name="Baker S."/>
            <person name="Barry K."/>
            <person name="Bills G."/>
            <person name="Bluhm B."/>
            <person name="Cannon C."/>
            <person name="Castanera R."/>
            <person name="Culley D."/>
            <person name="Daum C."/>
            <person name="Ezra D."/>
            <person name="Gonzalez J."/>
            <person name="Henrissat B."/>
            <person name="Kuo A."/>
            <person name="Liang C."/>
            <person name="Lipzen A."/>
            <person name="Lutzoni F."/>
            <person name="Magnuson J."/>
            <person name="Mondo S."/>
            <person name="Nolan M."/>
            <person name="Ohm R."/>
            <person name="Pangilinan J."/>
            <person name="Park H.-J."/>
            <person name="Ramirez L."/>
            <person name="Alfaro M."/>
            <person name="Sun H."/>
            <person name="Tritt A."/>
            <person name="Yoshinaga Y."/>
            <person name="Zwiers L.-H."/>
            <person name="Turgeon B."/>
            <person name="Goodwin S."/>
            <person name="Spatafora J."/>
            <person name="Crous P."/>
            <person name="Grigoriev I."/>
        </authorList>
    </citation>
    <scope>NUCLEOTIDE SEQUENCE</scope>
    <source>
        <strain evidence="1">CBS 207.26</strain>
    </source>
</reference>
<dbReference type="AlphaFoldDB" id="A0A6A6DK70"/>
<accession>A0A6A6DK70</accession>